<dbReference type="STRING" id="572546.Arcpr_1407"/>
<dbReference type="GO" id="GO:0047661">
    <property type="term" value="F:amino-acid racemase activity"/>
    <property type="evidence" value="ECO:0007669"/>
    <property type="project" value="InterPro"/>
</dbReference>
<comment type="similarity">
    <text evidence="1">Belongs to the HyuE racemase family.</text>
</comment>
<evidence type="ECO:0000256" key="1">
    <source>
        <dbReference type="ARBA" id="ARBA00038414"/>
    </source>
</evidence>
<organism evidence="2 3">
    <name type="scientific">Archaeoglobus profundus (strain DSM 5631 / JCM 9629 / NBRC 100127 / Av18)</name>
    <dbReference type="NCBI Taxonomy" id="572546"/>
    <lineage>
        <taxon>Archaea</taxon>
        <taxon>Methanobacteriati</taxon>
        <taxon>Methanobacteriota</taxon>
        <taxon>Archaeoglobi</taxon>
        <taxon>Archaeoglobales</taxon>
        <taxon>Archaeoglobaceae</taxon>
        <taxon>Archaeoglobus</taxon>
    </lineage>
</organism>
<reference evidence="2 3" key="1">
    <citation type="journal article" date="2010" name="Stand. Genomic Sci.">
        <title>Complete genome sequence of Archaeoglobus profundus type strain (AV18).</title>
        <authorList>
            <person name="von Jan M."/>
            <person name="Lapidus A."/>
            <person name="Del Rio T.G."/>
            <person name="Copeland A."/>
            <person name="Tice H."/>
            <person name="Cheng J.F."/>
            <person name="Lucas S."/>
            <person name="Chen F."/>
            <person name="Nolan M."/>
            <person name="Goodwin L."/>
            <person name="Han C."/>
            <person name="Pitluck S."/>
            <person name="Liolios K."/>
            <person name="Ivanova N."/>
            <person name="Mavromatis K."/>
            <person name="Ovchinnikova G."/>
            <person name="Chertkov O."/>
            <person name="Pati A."/>
            <person name="Chen A."/>
            <person name="Palaniappan K."/>
            <person name="Land M."/>
            <person name="Hauser L."/>
            <person name="Chang Y.J."/>
            <person name="Jeffries C.D."/>
            <person name="Saunders E."/>
            <person name="Brettin T."/>
            <person name="Detter J.C."/>
            <person name="Chain P."/>
            <person name="Eichinger K."/>
            <person name="Huber H."/>
            <person name="Spring S."/>
            <person name="Rohde M."/>
            <person name="Goker M."/>
            <person name="Wirth R."/>
            <person name="Woyke T."/>
            <person name="Bristow J."/>
            <person name="Eisen J.A."/>
            <person name="Markowitz V."/>
            <person name="Hugenholtz P."/>
            <person name="Kyrpides N.C."/>
            <person name="Klenk H.P."/>
        </authorList>
    </citation>
    <scope>NUCLEOTIDE SEQUENCE [LARGE SCALE GENOMIC DNA]</scope>
    <source>
        <strain evidence="3">DSM 5631 / JCM 9629 / NBRC 100127 / Av18</strain>
    </source>
</reference>
<dbReference type="AlphaFoldDB" id="D2REB2"/>
<dbReference type="InterPro" id="IPR053714">
    <property type="entry name" value="Iso_Racemase_Enz_sf"/>
</dbReference>
<dbReference type="InterPro" id="IPR052186">
    <property type="entry name" value="Hydantoin_racemase-like"/>
</dbReference>
<dbReference type="RefSeq" id="WP_012940792.1">
    <property type="nucleotide sequence ID" value="NC_013741.1"/>
</dbReference>
<dbReference type="PANTHER" id="PTHR28047">
    <property type="entry name" value="PROTEIN DCG1"/>
    <property type="match status" value="1"/>
</dbReference>
<dbReference type="KEGG" id="apo:Arcpr_1407"/>
<dbReference type="HOGENOM" id="CLU_053002_3_1_2"/>
<dbReference type="PaxDb" id="572546-Arcpr_1407"/>
<dbReference type="InterPro" id="IPR015942">
    <property type="entry name" value="Asp/Glu/hydantoin_racemase"/>
</dbReference>
<proteinExistence type="inferred from homology"/>
<dbReference type="Pfam" id="PF01177">
    <property type="entry name" value="Asp_Glu_race"/>
    <property type="match status" value="1"/>
</dbReference>
<dbReference type="EMBL" id="CP001857">
    <property type="protein sequence ID" value="ADB58456.1"/>
    <property type="molecule type" value="Genomic_DNA"/>
</dbReference>
<dbReference type="PANTHER" id="PTHR28047:SF5">
    <property type="entry name" value="PROTEIN DCG1"/>
    <property type="match status" value="1"/>
</dbReference>
<protein>
    <submittedName>
        <fullName evidence="2">Asp/Glu/hydantoin racemase</fullName>
    </submittedName>
</protein>
<evidence type="ECO:0000313" key="2">
    <source>
        <dbReference type="EMBL" id="ADB58456.1"/>
    </source>
</evidence>
<gene>
    <name evidence="2" type="ordered locus">Arcpr_1407</name>
</gene>
<dbReference type="GeneID" id="8740095"/>
<dbReference type="Proteomes" id="UP000001901">
    <property type="component" value="Chromosome"/>
</dbReference>
<sequence length="251" mass="27582">MVKTIKIVDLVPIIYTEGIQSAIDDRKNLGRKLKEETNGLVELEVVTIEKGTASIEGAYDEALNTPYILEKIKWAEDNGYDAVVLDCFGDPGLDAGRELVKIPVVGANQASIHLASQIAGRFSIINILPETETLIRGLVTKYGLIQNLASIRTINVPVLELEKNPELTIRRMIEAAEKAVVEDRAYAIVLGCTGMSPIADAMEKALKEKGINVPVIEPLRAAIHTAIMLVLMGISHSKEAYRPPREKYRLL</sequence>
<dbReference type="eggNOG" id="arCOG02006">
    <property type="taxonomic scope" value="Archaea"/>
</dbReference>
<keyword evidence="3" id="KW-1185">Reference proteome</keyword>
<dbReference type="Gene3D" id="3.40.50.12500">
    <property type="match status" value="1"/>
</dbReference>
<dbReference type="OrthoDB" id="161830at2157"/>
<name>D2REB2_ARCPA</name>
<accession>D2REB2</accession>
<evidence type="ECO:0000313" key="3">
    <source>
        <dbReference type="Proteomes" id="UP000001901"/>
    </source>
</evidence>